<evidence type="ECO:0000313" key="10">
    <source>
        <dbReference type="Proteomes" id="UP000480312"/>
    </source>
</evidence>
<dbReference type="InterPro" id="IPR005490">
    <property type="entry name" value="LD_TPept_cat_dom"/>
</dbReference>
<keyword evidence="5 7" id="KW-0573">Peptidoglycan synthesis</keyword>
<dbReference type="Pfam" id="PF01471">
    <property type="entry name" value="PG_binding_1"/>
    <property type="match status" value="1"/>
</dbReference>
<dbReference type="GO" id="GO:0004180">
    <property type="term" value="F:carboxypeptidase activity"/>
    <property type="evidence" value="ECO:0007669"/>
    <property type="project" value="UniProtKB-ARBA"/>
</dbReference>
<dbReference type="Gene3D" id="2.40.440.10">
    <property type="entry name" value="L,D-transpeptidase catalytic domain-like"/>
    <property type="match status" value="1"/>
</dbReference>
<dbReference type="AlphaFoldDB" id="A0A7C9NQH3"/>
<comment type="similarity">
    <text evidence="2">Belongs to the YkuD family.</text>
</comment>
<organism evidence="9 10">
    <name type="scientific">Vreelandella alkaliphila</name>
    <dbReference type="NCBI Taxonomy" id="272774"/>
    <lineage>
        <taxon>Bacteria</taxon>
        <taxon>Pseudomonadati</taxon>
        <taxon>Pseudomonadota</taxon>
        <taxon>Gammaproteobacteria</taxon>
        <taxon>Oceanospirillales</taxon>
        <taxon>Halomonadaceae</taxon>
        <taxon>Vreelandella</taxon>
    </lineage>
</organism>
<proteinExistence type="inferred from homology"/>
<feature type="active site" description="Nucleophile" evidence="7">
    <location>
        <position position="465"/>
    </location>
</feature>
<protein>
    <submittedName>
        <fullName evidence="9">L,D-transpeptidase family protein</fullName>
    </submittedName>
</protein>
<dbReference type="InterPro" id="IPR036366">
    <property type="entry name" value="PGBDSf"/>
</dbReference>
<evidence type="ECO:0000256" key="1">
    <source>
        <dbReference type="ARBA" id="ARBA00004752"/>
    </source>
</evidence>
<dbReference type="PANTHER" id="PTHR41533">
    <property type="entry name" value="L,D-TRANSPEPTIDASE HI_1667-RELATED"/>
    <property type="match status" value="1"/>
</dbReference>
<evidence type="ECO:0000256" key="2">
    <source>
        <dbReference type="ARBA" id="ARBA00005992"/>
    </source>
</evidence>
<feature type="active site" description="Proton donor/acceptor" evidence="7">
    <location>
        <position position="446"/>
    </location>
</feature>
<dbReference type="Pfam" id="PF03734">
    <property type="entry name" value="YkuD"/>
    <property type="match status" value="1"/>
</dbReference>
<dbReference type="InterPro" id="IPR002477">
    <property type="entry name" value="Peptidoglycan-bd-like"/>
</dbReference>
<dbReference type="OrthoDB" id="9778545at2"/>
<evidence type="ECO:0000313" key="9">
    <source>
        <dbReference type="EMBL" id="NDL71188.1"/>
    </source>
</evidence>
<dbReference type="CDD" id="cd16913">
    <property type="entry name" value="YkuD_like"/>
    <property type="match status" value="1"/>
</dbReference>
<dbReference type="SUPFAM" id="SSF47090">
    <property type="entry name" value="PGBD-like"/>
    <property type="match status" value="1"/>
</dbReference>
<evidence type="ECO:0000256" key="5">
    <source>
        <dbReference type="ARBA" id="ARBA00022984"/>
    </source>
</evidence>
<evidence type="ECO:0000256" key="7">
    <source>
        <dbReference type="PROSITE-ProRule" id="PRU01373"/>
    </source>
</evidence>
<dbReference type="RefSeq" id="WP_162219057.1">
    <property type="nucleotide sequence ID" value="NZ_JAAEHK010000015.1"/>
</dbReference>
<name>A0A7C9NQH3_9GAMM</name>
<dbReference type="PANTHER" id="PTHR41533:SF2">
    <property type="entry name" value="BLR7131 PROTEIN"/>
    <property type="match status" value="1"/>
</dbReference>
<comment type="pathway">
    <text evidence="1 7">Cell wall biogenesis; peptidoglycan biosynthesis.</text>
</comment>
<dbReference type="InterPro" id="IPR038063">
    <property type="entry name" value="Transpep_catalytic_dom"/>
</dbReference>
<evidence type="ECO:0000259" key="8">
    <source>
        <dbReference type="PROSITE" id="PS52029"/>
    </source>
</evidence>
<sequence length="545" mass="60837">MNETQLLRRWAIGLALCLTLNQSPSLLSSAHADTGSLGQVLAQRVDAQKHASLPVDAFYQQLDYELVWQEVSRVEALVNALKSLEDDGLLPSDYHADTLLDAFHNSQQAGSSAQVDFDMKATAALLLALDHLSRGKVSPKEVEPDWDIPRPERSYALLRVVHAVQNNDIEDALTAARPASAEYAHLRDALSQYRRLASQGSVPYLAGRDDALRPGDTHDDVRVLRQRLAYWGNANLLSADSSAYPMIGVQSAVSDPRTFDTELEHAVRNFQRRHQLQVDGIVGERTRLALNTPISSRIDQLRVNLERARWIEPSQNGPRVWVDIAGYRLHYIRPNGEHWDARVVVGTPQRETPIIHSAISHLTINPSWTIPPTIMREDVLPQVRRDPGYLARHNIQVLSTSGERLDADSIDWQRPGGVMLRQVAGGANPLGRVVVRFPNSEMIYLHDTPARGLFQRNQRALSSGCVRVEGVREFAQLLLQDSGSRYQLSNLLNSSGSDRNVNLPQRIPVALHYLTAWPDAQGNVEFRDDVYRRDAVLLAALSQAA</sequence>
<evidence type="ECO:0000256" key="4">
    <source>
        <dbReference type="ARBA" id="ARBA00022960"/>
    </source>
</evidence>
<dbReference type="UniPathway" id="UPA00219"/>
<dbReference type="Gene3D" id="1.10.101.10">
    <property type="entry name" value="PGBD-like superfamily/PGBD"/>
    <property type="match status" value="1"/>
</dbReference>
<dbReference type="GO" id="GO:0009252">
    <property type="term" value="P:peptidoglycan biosynthetic process"/>
    <property type="evidence" value="ECO:0007669"/>
    <property type="project" value="UniProtKB-UniPathway"/>
</dbReference>
<dbReference type="GO" id="GO:0071555">
    <property type="term" value="P:cell wall organization"/>
    <property type="evidence" value="ECO:0007669"/>
    <property type="project" value="UniProtKB-UniRule"/>
</dbReference>
<keyword evidence="4 7" id="KW-0133">Cell shape</keyword>
<dbReference type="SUPFAM" id="SSF141523">
    <property type="entry name" value="L,D-transpeptidase catalytic domain-like"/>
    <property type="match status" value="1"/>
</dbReference>
<evidence type="ECO:0000256" key="6">
    <source>
        <dbReference type="ARBA" id="ARBA00023316"/>
    </source>
</evidence>
<comment type="caution">
    <text evidence="9">The sequence shown here is derived from an EMBL/GenBank/DDBJ whole genome shotgun (WGS) entry which is preliminary data.</text>
</comment>
<gene>
    <name evidence="9" type="ORF">GPL32_11825</name>
</gene>
<keyword evidence="3" id="KW-0808">Transferase</keyword>
<dbReference type="GO" id="GO:0016740">
    <property type="term" value="F:transferase activity"/>
    <property type="evidence" value="ECO:0007669"/>
    <property type="project" value="UniProtKB-KW"/>
</dbReference>
<dbReference type="InterPro" id="IPR045380">
    <property type="entry name" value="LD_TPept_scaffold_dom"/>
</dbReference>
<reference evidence="9 10" key="1">
    <citation type="submission" date="2020-01" db="EMBL/GenBank/DDBJ databases">
        <title>Whole genome sequencing of Halomonas alkaliphila strain LS44.</title>
        <authorList>
            <person name="Kumar S."/>
            <person name="Paul D."/>
            <person name="Shouche Y."/>
            <person name="Suryavanshi M.V."/>
        </authorList>
    </citation>
    <scope>NUCLEOTIDE SEQUENCE [LARGE SCALE GENOMIC DNA]</scope>
    <source>
        <strain evidence="9 10">LS44</strain>
    </source>
</reference>
<dbReference type="Pfam" id="PF20142">
    <property type="entry name" value="Scaffold"/>
    <property type="match status" value="1"/>
</dbReference>
<dbReference type="GO" id="GO:0008360">
    <property type="term" value="P:regulation of cell shape"/>
    <property type="evidence" value="ECO:0007669"/>
    <property type="project" value="UniProtKB-UniRule"/>
</dbReference>
<dbReference type="InterPro" id="IPR052905">
    <property type="entry name" value="LD-transpeptidase_YkuD-like"/>
</dbReference>
<dbReference type="InterPro" id="IPR036365">
    <property type="entry name" value="PGBD-like_sf"/>
</dbReference>
<evidence type="ECO:0000256" key="3">
    <source>
        <dbReference type="ARBA" id="ARBA00022679"/>
    </source>
</evidence>
<keyword evidence="6 7" id="KW-0961">Cell wall biogenesis/degradation</keyword>
<dbReference type="Proteomes" id="UP000480312">
    <property type="component" value="Unassembled WGS sequence"/>
</dbReference>
<accession>A0A7C9NQH3</accession>
<feature type="domain" description="L,D-TPase catalytic" evidence="8">
    <location>
        <begin position="318"/>
        <end position="489"/>
    </location>
</feature>
<dbReference type="PROSITE" id="PS52029">
    <property type="entry name" value="LD_TPASE"/>
    <property type="match status" value="1"/>
</dbReference>
<dbReference type="EMBL" id="JAAEHK010000015">
    <property type="protein sequence ID" value="NDL71188.1"/>
    <property type="molecule type" value="Genomic_DNA"/>
</dbReference>